<dbReference type="SUPFAM" id="SSF53383">
    <property type="entry name" value="PLP-dependent transferases"/>
    <property type="match status" value="1"/>
</dbReference>
<evidence type="ECO:0000256" key="1">
    <source>
        <dbReference type="ARBA" id="ARBA00001933"/>
    </source>
</evidence>
<organism evidence="6 7">
    <name type="scientific">Streptomyces meridianus</name>
    <dbReference type="NCBI Taxonomy" id="2938945"/>
    <lineage>
        <taxon>Bacteria</taxon>
        <taxon>Bacillati</taxon>
        <taxon>Actinomycetota</taxon>
        <taxon>Actinomycetes</taxon>
        <taxon>Kitasatosporales</taxon>
        <taxon>Streptomycetaceae</taxon>
        <taxon>Streptomyces</taxon>
    </lineage>
</organism>
<evidence type="ECO:0000256" key="3">
    <source>
        <dbReference type="ARBA" id="ARBA00023239"/>
    </source>
</evidence>
<protein>
    <submittedName>
        <fullName evidence="6">Aminotransferase class V-fold PLP-dependent enzyme</fullName>
    </submittedName>
</protein>
<dbReference type="InterPro" id="IPR015422">
    <property type="entry name" value="PyrdxlP-dep_Trfase_small"/>
</dbReference>
<dbReference type="InterPro" id="IPR015421">
    <property type="entry name" value="PyrdxlP-dep_Trfase_major"/>
</dbReference>
<keyword evidence="3 5" id="KW-0456">Lyase</keyword>
<keyword evidence="6" id="KW-0032">Aminotransferase</keyword>
<dbReference type="InterPro" id="IPR002129">
    <property type="entry name" value="PyrdxlP-dep_de-COase"/>
</dbReference>
<keyword evidence="7" id="KW-1185">Reference proteome</keyword>
<evidence type="ECO:0000256" key="5">
    <source>
        <dbReference type="RuleBase" id="RU000382"/>
    </source>
</evidence>
<gene>
    <name evidence="6" type="ORF">M1E25_19335</name>
</gene>
<dbReference type="EMBL" id="JAMQGM010000041">
    <property type="protein sequence ID" value="MCM2579472.1"/>
    <property type="molecule type" value="Genomic_DNA"/>
</dbReference>
<dbReference type="Gene3D" id="6.10.140.2150">
    <property type="match status" value="1"/>
</dbReference>
<dbReference type="Proteomes" id="UP001167160">
    <property type="component" value="Unassembled WGS sequence"/>
</dbReference>
<dbReference type="Gene3D" id="3.40.640.10">
    <property type="entry name" value="Type I PLP-dependent aspartate aminotransferase-like (Major domain)"/>
    <property type="match status" value="1"/>
</dbReference>
<proteinExistence type="inferred from homology"/>
<evidence type="ECO:0000256" key="2">
    <source>
        <dbReference type="ARBA" id="ARBA00022898"/>
    </source>
</evidence>
<evidence type="ECO:0000313" key="7">
    <source>
        <dbReference type="Proteomes" id="UP001167160"/>
    </source>
</evidence>
<comment type="similarity">
    <text evidence="4">Belongs to the group II decarboxylase family. Sphingosine-1-phosphate lyase subfamily.</text>
</comment>
<name>A0ABT0XAD3_9ACTN</name>
<keyword evidence="2 5" id="KW-0663">Pyridoxal phosphate</keyword>
<dbReference type="GO" id="GO:0008483">
    <property type="term" value="F:transaminase activity"/>
    <property type="evidence" value="ECO:0007669"/>
    <property type="project" value="UniProtKB-KW"/>
</dbReference>
<reference evidence="6" key="1">
    <citation type="journal article" date="2023" name="Int. J. Syst. Evol. Microbiol.">
        <title>Streptomyces meridianus sp. nov. isolated from brackish water of the Tagus estuary in Alcochete, Portugal.</title>
        <authorList>
            <person name="Santos J.D.N."/>
            <person name="Klimek D."/>
            <person name="Calusinska M."/>
            <person name="Lobo Da Cunha A."/>
            <person name="Catita J."/>
            <person name="Goncalves H."/>
            <person name="Gonzalez I."/>
            <person name="Reyes F."/>
            <person name="Lage O.M."/>
        </authorList>
    </citation>
    <scope>NUCLEOTIDE SEQUENCE</scope>
    <source>
        <strain evidence="6">MTZ3.1</strain>
    </source>
</reference>
<dbReference type="RefSeq" id="WP_251417325.1">
    <property type="nucleotide sequence ID" value="NZ_JAMQGM010000041.1"/>
</dbReference>
<evidence type="ECO:0000256" key="4">
    <source>
        <dbReference type="ARBA" id="ARBA00038302"/>
    </source>
</evidence>
<dbReference type="Pfam" id="PF00282">
    <property type="entry name" value="Pyridoxal_deC"/>
    <property type="match status" value="1"/>
</dbReference>
<dbReference type="Gene3D" id="3.90.1150.10">
    <property type="entry name" value="Aspartate Aminotransferase, domain 1"/>
    <property type="match status" value="1"/>
</dbReference>
<sequence>MTTDSPTKGAEEQHILQRLATLREADLPVRGGRTMAYVYDSGLDGLQELASAAQAAFDGVNGLDMTVFPSVVTLENEVVGRAAALLGGGPETTGTFTSGGTESCLLAVLTAREYARRTRGVGAPELVLPVTAHPAFHKAAAYFGLRVVTVPVEPESFRVRAADVATAITDDTALVVVSAPSYAHGVVDPIAEVAAETARRGVLCHVDACIGGWYLGHLRLVAEGGHLPAFDLSVPGVTSLSVDLHKYGYTPKGASVLLMRDAELRRHGWFAHAGWPGYPVVGSTLQGTKSAAPLAAAWAVTERLGTGGYVELSRRVHRAVSELIEGIGRIEGIRVLGRPDASLIAVAADGPLTDPFVVADEMRARGWYLQPQLAFGVSPANLHLTVTAAVAGSETVTDLLAELEVAVARAREAGPTAVDPALAELAAALDPDALGADEVAAALAIAGIGEDGALPGRMAPVLAVMQVMPPRLVERLLPEVIGRLYACPPADGPTGAGGSMSGKAPVRQGR</sequence>
<comment type="cofactor">
    <cofactor evidence="1 5">
        <name>pyridoxal 5'-phosphate</name>
        <dbReference type="ChEBI" id="CHEBI:597326"/>
    </cofactor>
</comment>
<dbReference type="PANTHER" id="PTHR42735:SF6">
    <property type="entry name" value="SPHINGOSINE-1-PHOSPHATE LYASE 1"/>
    <property type="match status" value="1"/>
</dbReference>
<comment type="caution">
    <text evidence="6">The sequence shown here is derived from an EMBL/GenBank/DDBJ whole genome shotgun (WGS) entry which is preliminary data.</text>
</comment>
<dbReference type="InterPro" id="IPR050477">
    <property type="entry name" value="GrpII_AminoAcid_Decarb"/>
</dbReference>
<dbReference type="InterPro" id="IPR015424">
    <property type="entry name" value="PyrdxlP-dep_Trfase"/>
</dbReference>
<accession>A0ABT0XAD3</accession>
<dbReference type="PANTHER" id="PTHR42735">
    <property type="match status" value="1"/>
</dbReference>
<keyword evidence="6" id="KW-0808">Transferase</keyword>
<evidence type="ECO:0000313" key="6">
    <source>
        <dbReference type="EMBL" id="MCM2579472.1"/>
    </source>
</evidence>